<evidence type="ECO:0000313" key="2">
    <source>
        <dbReference type="Proteomes" id="UP000653797"/>
    </source>
</evidence>
<organism evidence="1 2">
    <name type="scientific">Spirosoma validum</name>
    <dbReference type="NCBI Taxonomy" id="2771355"/>
    <lineage>
        <taxon>Bacteria</taxon>
        <taxon>Pseudomonadati</taxon>
        <taxon>Bacteroidota</taxon>
        <taxon>Cytophagia</taxon>
        <taxon>Cytophagales</taxon>
        <taxon>Cytophagaceae</taxon>
        <taxon>Spirosoma</taxon>
    </lineage>
</organism>
<proteinExistence type="predicted"/>
<keyword evidence="2" id="KW-1185">Reference proteome</keyword>
<reference evidence="1" key="1">
    <citation type="submission" date="2020-09" db="EMBL/GenBank/DDBJ databases">
        <authorList>
            <person name="Kim M.K."/>
        </authorList>
    </citation>
    <scope>NUCLEOTIDE SEQUENCE</scope>
    <source>
        <strain evidence="1">BT704</strain>
    </source>
</reference>
<comment type="caution">
    <text evidence="1">The sequence shown here is derived from an EMBL/GenBank/DDBJ whole genome shotgun (WGS) entry which is preliminary data.</text>
</comment>
<sequence length="94" mass="10741">MDQQDHTPTPALIAIAAMLELHLSNWQELLLRLQTEKAPSDRIKYYKIQIERLEAESIRLSETASWGNSADYLNKASEMDRETAIKILSIAQTI</sequence>
<dbReference type="RefSeq" id="WP_191042845.1">
    <property type="nucleotide sequence ID" value="NZ_JACXAA010000018.1"/>
</dbReference>
<dbReference type="AlphaFoldDB" id="A0A927GGT6"/>
<gene>
    <name evidence="1" type="ORF">IC230_30390</name>
</gene>
<evidence type="ECO:0000313" key="1">
    <source>
        <dbReference type="EMBL" id="MBD2757224.1"/>
    </source>
</evidence>
<name>A0A927GGT6_9BACT</name>
<dbReference type="Proteomes" id="UP000653797">
    <property type="component" value="Unassembled WGS sequence"/>
</dbReference>
<dbReference type="EMBL" id="JACXAA010000018">
    <property type="protein sequence ID" value="MBD2757224.1"/>
    <property type="molecule type" value="Genomic_DNA"/>
</dbReference>
<accession>A0A927GGT6</accession>
<protein>
    <submittedName>
        <fullName evidence="1">Uncharacterized protein</fullName>
    </submittedName>
</protein>